<dbReference type="HOGENOM" id="CLU_077601_4_0_11"/>
<dbReference type="InterPro" id="IPR050570">
    <property type="entry name" value="Cell_wall_metabolism_enzyme"/>
</dbReference>
<name>K0YHK7_9CORY</name>
<dbReference type="Pfam" id="PF01551">
    <property type="entry name" value="Peptidase_M23"/>
    <property type="match status" value="1"/>
</dbReference>
<keyword evidence="3" id="KW-1185">Reference proteome</keyword>
<evidence type="ECO:0000313" key="2">
    <source>
        <dbReference type="EMBL" id="EJZ82946.1"/>
    </source>
</evidence>
<dbReference type="AlphaFoldDB" id="K0YHK7"/>
<dbReference type="InterPro" id="IPR011055">
    <property type="entry name" value="Dup_hybrid_motif"/>
</dbReference>
<protein>
    <recommendedName>
        <fullName evidence="1">M23ase beta-sheet core domain-containing protein</fullName>
    </recommendedName>
</protein>
<dbReference type="PANTHER" id="PTHR21666:SF270">
    <property type="entry name" value="MUREIN HYDROLASE ACTIVATOR ENVC"/>
    <property type="match status" value="1"/>
</dbReference>
<comment type="caution">
    <text evidence="2">The sequence shown here is derived from an EMBL/GenBank/DDBJ whole genome shotgun (WGS) entry which is preliminary data.</text>
</comment>
<organism evidence="2 3">
    <name type="scientific">Corynebacterium otitidis ATCC 51513</name>
    <dbReference type="NCBI Taxonomy" id="883169"/>
    <lineage>
        <taxon>Bacteria</taxon>
        <taxon>Bacillati</taxon>
        <taxon>Actinomycetota</taxon>
        <taxon>Actinomycetes</taxon>
        <taxon>Mycobacteriales</taxon>
        <taxon>Corynebacteriaceae</taxon>
        <taxon>Corynebacterium</taxon>
    </lineage>
</organism>
<dbReference type="Proteomes" id="UP000006078">
    <property type="component" value="Unassembled WGS sequence"/>
</dbReference>
<dbReference type="CDD" id="cd12797">
    <property type="entry name" value="M23_peptidase"/>
    <property type="match status" value="1"/>
</dbReference>
<feature type="domain" description="M23ase beta-sheet core" evidence="1">
    <location>
        <begin position="30"/>
        <end position="119"/>
    </location>
</feature>
<dbReference type="GO" id="GO:0004222">
    <property type="term" value="F:metalloendopeptidase activity"/>
    <property type="evidence" value="ECO:0007669"/>
    <property type="project" value="TreeGrafter"/>
</dbReference>
<dbReference type="SUPFAM" id="SSF51261">
    <property type="entry name" value="Duplicated hybrid motif"/>
    <property type="match status" value="1"/>
</dbReference>
<dbReference type="Gene3D" id="2.70.70.10">
    <property type="entry name" value="Glucose Permease (Domain IIA)"/>
    <property type="match status" value="1"/>
</dbReference>
<dbReference type="eggNOG" id="COG0739">
    <property type="taxonomic scope" value="Bacteria"/>
</dbReference>
<evidence type="ECO:0000313" key="3">
    <source>
        <dbReference type="Proteomes" id="UP000006078"/>
    </source>
</evidence>
<proteinExistence type="predicted"/>
<reference evidence="2 3" key="1">
    <citation type="submission" date="2012-08" db="EMBL/GenBank/DDBJ databases">
        <title>The Genome Sequence of Turicella otitidis ATCC 51513.</title>
        <authorList>
            <consortium name="The Broad Institute Genome Sequencing Platform"/>
            <person name="Earl A."/>
            <person name="Ward D."/>
            <person name="Feldgarden M."/>
            <person name="Gevers D."/>
            <person name="Huys G."/>
            <person name="Walker B."/>
            <person name="Young S.K."/>
            <person name="Zeng Q."/>
            <person name="Gargeya S."/>
            <person name="Fitzgerald M."/>
            <person name="Haas B."/>
            <person name="Abouelleil A."/>
            <person name="Alvarado L."/>
            <person name="Arachchi H.M."/>
            <person name="Berlin A.M."/>
            <person name="Chapman S.B."/>
            <person name="Goldberg J."/>
            <person name="Griggs A."/>
            <person name="Gujja S."/>
            <person name="Hansen M."/>
            <person name="Howarth C."/>
            <person name="Imamovic A."/>
            <person name="Larimer J."/>
            <person name="McCowen C."/>
            <person name="Montmayeur A."/>
            <person name="Murphy C."/>
            <person name="Neiman D."/>
            <person name="Pearson M."/>
            <person name="Priest M."/>
            <person name="Roberts A."/>
            <person name="Saif S."/>
            <person name="Shea T."/>
            <person name="Sisk P."/>
            <person name="Sykes S."/>
            <person name="Wortman J."/>
            <person name="Nusbaum C."/>
            <person name="Birren B."/>
        </authorList>
    </citation>
    <scope>NUCLEOTIDE SEQUENCE [LARGE SCALE GENOMIC DNA]</scope>
    <source>
        <strain evidence="2 3">ATCC 51513</strain>
    </source>
</reference>
<sequence>MAYSDPVSGLRSASPVLRAFDPPERDWLPGHRGVDLEAAPGRPILAAGDGIVAFAGPVAGVGVVSIDHSDGLRTTYQPVVPAVAAGEQVSRGQRIGVLGGPVRGEPGLHWGLRPTADPVGYLNPLSLLEPPRIRLKPSAGLPAGRASAGRYG</sequence>
<dbReference type="PATRIC" id="fig|883169.3.peg.122"/>
<dbReference type="InterPro" id="IPR016047">
    <property type="entry name" value="M23ase_b-sheet_dom"/>
</dbReference>
<accession>K0YHK7</accession>
<dbReference type="EMBL" id="AHAE01000006">
    <property type="protein sequence ID" value="EJZ82946.1"/>
    <property type="molecule type" value="Genomic_DNA"/>
</dbReference>
<gene>
    <name evidence="2" type="ORF">HMPREF9719_00128</name>
</gene>
<dbReference type="PANTHER" id="PTHR21666">
    <property type="entry name" value="PEPTIDASE-RELATED"/>
    <property type="match status" value="1"/>
</dbReference>
<evidence type="ECO:0000259" key="1">
    <source>
        <dbReference type="Pfam" id="PF01551"/>
    </source>
</evidence>